<feature type="region of interest" description="Disordered" evidence="1">
    <location>
        <begin position="37"/>
        <end position="67"/>
    </location>
</feature>
<keyword evidence="4" id="KW-1185">Reference proteome</keyword>
<proteinExistence type="predicted"/>
<feature type="compositionally biased region" description="Polar residues" evidence="1">
    <location>
        <begin position="1165"/>
        <end position="1182"/>
    </location>
</feature>
<feature type="region of interest" description="Disordered" evidence="1">
    <location>
        <begin position="188"/>
        <end position="256"/>
    </location>
</feature>
<protein>
    <recommendedName>
        <fullName evidence="2">C2H2-type domain-containing protein</fullName>
    </recommendedName>
</protein>
<feature type="compositionally biased region" description="Polar residues" evidence="1">
    <location>
        <begin position="227"/>
        <end position="256"/>
    </location>
</feature>
<feature type="region of interest" description="Disordered" evidence="1">
    <location>
        <begin position="318"/>
        <end position="347"/>
    </location>
</feature>
<feature type="compositionally biased region" description="Polar residues" evidence="1">
    <location>
        <begin position="37"/>
        <end position="58"/>
    </location>
</feature>
<evidence type="ECO:0000256" key="1">
    <source>
        <dbReference type="SAM" id="MobiDB-lite"/>
    </source>
</evidence>
<dbReference type="AlphaFoldDB" id="A0A1L7WDM9"/>
<dbReference type="InterPro" id="IPR058925">
    <property type="entry name" value="zf-C2H2_AcuF"/>
</dbReference>
<evidence type="ECO:0000313" key="3">
    <source>
        <dbReference type="EMBL" id="CZR50887.1"/>
    </source>
</evidence>
<organism evidence="3 4">
    <name type="scientific">Phialocephala subalpina</name>
    <dbReference type="NCBI Taxonomy" id="576137"/>
    <lineage>
        <taxon>Eukaryota</taxon>
        <taxon>Fungi</taxon>
        <taxon>Dikarya</taxon>
        <taxon>Ascomycota</taxon>
        <taxon>Pezizomycotina</taxon>
        <taxon>Leotiomycetes</taxon>
        <taxon>Helotiales</taxon>
        <taxon>Mollisiaceae</taxon>
        <taxon>Phialocephala</taxon>
        <taxon>Phialocephala fortinii species complex</taxon>
    </lineage>
</organism>
<dbReference type="PANTHER" id="PTHR35391:SF3">
    <property type="entry name" value="FINGER DOMAIN PROTEIN, PUTATIVE (AFU_ORTHOLOGUE AFUA_8G04300)-RELATED"/>
    <property type="match status" value="1"/>
</dbReference>
<sequence length="1193" mass="132375">MSSTFNTAPTSVDPLHSREDILGLNHNYLPTTPFDNHNLSPYNHSQTLSNSASPSYTPGESEYSDYQPSEFPELEDPFFGVNFDAGVPRVDSIPQAPILGNIAYPTLDLNRPLPDLPASTEDKPTSATSTNYPLSPVHSSIPNTPSPRVGTNDIKSRTTISQHELTSDLHNSRFPNFNPLLQTATIQLTPDNSGSSHTSAEGVEPSTLAQAEDSPDIMNARWGNAPQRGQPNNFVHSSGQYGATNITDFGGQLPNQTSERVATGHIVRDENGIWRSSETGQAGLDPDTRRELDEPVETLNEQEERLRIAVKNREIEDWKRSQAGGSDVGDEQPSRSFLPGNNLNFEGPTVDRRTAEEIENDIAPLDDGASIHENRLIEGQMYFNFSDPNVSEADRNMLMSQARHWDDAPTLPYVTTTMFQPGTANEAITRFNRHSDTMSIASRAATWGTRRRSVPSIADFEAIADGSFIKKLSISKPKEETRPRQNSLLDSLAGALSRRGSHSRLKRARSTQNIPEEVEEQTHPRKESQGSLTVPKRTLSFGRKPTPSINTAVAAMAGPLAAVGGTTHARNNSVGGGVTSPKSPHLGFPRSIMRSRSKSDFSQDRNPQTALGNLLRTHGGPPVAVLAGGNSTQPEPVAKKPVAQQADLQDDDEDNEEDDEQIDDGDMKVDSDQQAEAIVPNYEGFKAHVRRLNPDMESRFNWLVSRIAHQQEIRYKNLLDLRVKHSQAINARTCSAGQHCLALGGSVTLTDAKGNPRESDRTPGGLQLVTDFSDNDSNPGEGALTDETFPQGVPMPPTRNLPAEFECQLCFKAKKFQKPSDWTKHVHEDVQPFTCTYDKCKEPKSFKRKADWVRHENERHRHLEWWICQVDDCRHPCYRKDNFLQHLVREHKLPEPKQKTKAAIKKARLTEPAWIMLEKCHHETMNRPQDEPCKFCGKQFPTWKKLTVHLAKHMEHISLPILKLVEARSVDANTIISPVEQILTPITPGSGMPKNEFGSSPPFNINSISPHVQTQYVTRGFEPTYYHTTGPVPTYGVQAPMQHDVHYNQNMYAGYAVQQPAQSRGFNTMESNGLGPGDHTGVFQGMNTGYTQPKIEPQGFQPMHTGFTNPMSNQNYNVHQSSGFSVPQTFTTAPPVSNFQAPNMMVVDPGYGFDTVQVNPGQNFQHQQVPMTPQGSASSYGHSPQHVPYYQPQ</sequence>
<dbReference type="InterPro" id="IPR013087">
    <property type="entry name" value="Znf_C2H2_type"/>
</dbReference>
<feature type="region of interest" description="Disordered" evidence="1">
    <location>
        <begin position="113"/>
        <end position="151"/>
    </location>
</feature>
<feature type="domain" description="C2H2-type" evidence="2">
    <location>
        <begin position="868"/>
        <end position="891"/>
    </location>
</feature>
<feature type="region of interest" description="Disordered" evidence="1">
    <location>
        <begin position="567"/>
        <end position="669"/>
    </location>
</feature>
<feature type="compositionally biased region" description="Polar residues" evidence="1">
    <location>
        <begin position="188"/>
        <end position="199"/>
    </location>
</feature>
<dbReference type="SMART" id="SM00355">
    <property type="entry name" value="ZnF_C2H2"/>
    <property type="match status" value="3"/>
</dbReference>
<dbReference type="OrthoDB" id="5315052at2759"/>
<reference evidence="3 4" key="1">
    <citation type="submission" date="2016-03" db="EMBL/GenBank/DDBJ databases">
        <authorList>
            <person name="Ploux O."/>
        </authorList>
    </citation>
    <scope>NUCLEOTIDE SEQUENCE [LARGE SCALE GENOMIC DNA]</scope>
    <source>
        <strain evidence="3 4">UAMH 11012</strain>
    </source>
</reference>
<dbReference type="EMBL" id="FJOG01000001">
    <property type="protein sequence ID" value="CZR50887.1"/>
    <property type="molecule type" value="Genomic_DNA"/>
</dbReference>
<evidence type="ECO:0000259" key="2">
    <source>
        <dbReference type="PROSITE" id="PS00028"/>
    </source>
</evidence>
<dbReference type="STRING" id="576137.A0A1L7WDM9"/>
<feature type="domain" description="C2H2-type" evidence="2">
    <location>
        <begin position="933"/>
        <end position="953"/>
    </location>
</feature>
<feature type="compositionally biased region" description="Polar residues" evidence="1">
    <location>
        <begin position="125"/>
        <end position="143"/>
    </location>
</feature>
<feature type="region of interest" description="Disordered" evidence="1">
    <location>
        <begin position="1165"/>
        <end position="1193"/>
    </location>
</feature>
<feature type="region of interest" description="Disordered" evidence="1">
    <location>
        <begin position="275"/>
        <end position="297"/>
    </location>
</feature>
<evidence type="ECO:0000313" key="4">
    <source>
        <dbReference type="Proteomes" id="UP000184330"/>
    </source>
</evidence>
<name>A0A1L7WDM9_9HELO</name>
<feature type="compositionally biased region" description="Acidic residues" evidence="1">
    <location>
        <begin position="648"/>
        <end position="664"/>
    </location>
</feature>
<dbReference type="Proteomes" id="UP000184330">
    <property type="component" value="Unassembled WGS sequence"/>
</dbReference>
<dbReference type="PROSITE" id="PS00028">
    <property type="entry name" value="ZINC_FINGER_C2H2_1"/>
    <property type="match status" value="2"/>
</dbReference>
<dbReference type="PANTHER" id="PTHR35391">
    <property type="entry name" value="C2H2-TYPE DOMAIN-CONTAINING PROTEIN-RELATED"/>
    <property type="match status" value="1"/>
</dbReference>
<gene>
    <name evidence="3" type="ORF">PAC_00761</name>
</gene>
<accession>A0A1L7WDM9</accession>
<dbReference type="Pfam" id="PF26082">
    <property type="entry name" value="zf-C2H2_AcuF"/>
    <property type="match status" value="1"/>
</dbReference>
<feature type="region of interest" description="Disordered" evidence="1">
    <location>
        <begin position="495"/>
        <end position="544"/>
    </location>
</feature>
<feature type="compositionally biased region" description="Basic residues" evidence="1">
    <location>
        <begin position="499"/>
        <end position="509"/>
    </location>
</feature>